<gene>
    <name evidence="1" type="ORF">SAMN04487885_11266</name>
</gene>
<dbReference type="Pfam" id="PF06961">
    <property type="entry name" value="DUF1294"/>
    <property type="match status" value="1"/>
</dbReference>
<reference evidence="1 2" key="1">
    <citation type="submission" date="2016-10" db="EMBL/GenBank/DDBJ databases">
        <authorList>
            <person name="de Groot N.N."/>
        </authorList>
    </citation>
    <scope>NUCLEOTIDE SEQUENCE [LARGE SCALE GENOMIC DNA]</scope>
    <source>
        <strain evidence="1 2">NLAE-zl-G419</strain>
    </source>
</reference>
<evidence type="ECO:0000313" key="1">
    <source>
        <dbReference type="EMBL" id="SFF84502.1"/>
    </source>
</evidence>
<dbReference type="GO" id="GO:0003676">
    <property type="term" value="F:nucleic acid binding"/>
    <property type="evidence" value="ECO:0007669"/>
    <property type="project" value="InterPro"/>
</dbReference>
<dbReference type="Proteomes" id="UP000182135">
    <property type="component" value="Unassembled WGS sequence"/>
</dbReference>
<dbReference type="PIRSF" id="PIRSF002599">
    <property type="entry name" value="Cold_shock_A"/>
    <property type="match status" value="1"/>
</dbReference>
<dbReference type="InterPro" id="IPR012156">
    <property type="entry name" value="Cold_shock_CspA"/>
</dbReference>
<keyword evidence="2" id="KW-1185">Reference proteome</keyword>
<sequence length="87" mass="10093">MKKTILAAYVIINLIMFYMMYRDKKLAKTHQWRISEKTLIAGALAFGGLGVFMGMKVFRHKTKHTLFRIVAPLTAIIQIPVLIYYNM</sequence>
<organism evidence="1 2">
    <name type="scientific">Clostridium cadaveris</name>
    <dbReference type="NCBI Taxonomy" id="1529"/>
    <lineage>
        <taxon>Bacteria</taxon>
        <taxon>Bacillati</taxon>
        <taxon>Bacillota</taxon>
        <taxon>Clostridia</taxon>
        <taxon>Eubacteriales</taxon>
        <taxon>Clostridiaceae</taxon>
        <taxon>Clostridium</taxon>
    </lineage>
</organism>
<dbReference type="STRING" id="1529.SAMN04487885_11266"/>
<proteinExistence type="predicted"/>
<accession>A0A1I2LYR1</accession>
<protein>
    <submittedName>
        <fullName evidence="1">Uncharacterized membrane protein YsdA, DUF1294 family</fullName>
    </submittedName>
</protein>
<name>A0A1I2LYR1_9CLOT</name>
<dbReference type="eggNOG" id="COG3326">
    <property type="taxonomic scope" value="Bacteria"/>
</dbReference>
<dbReference type="InterPro" id="IPR010718">
    <property type="entry name" value="DUF1294"/>
</dbReference>
<dbReference type="RefSeq" id="WP_027639947.1">
    <property type="nucleotide sequence ID" value="NZ_BAAACD010000011.1"/>
</dbReference>
<dbReference type="EMBL" id="FOOE01000012">
    <property type="protein sequence ID" value="SFF84502.1"/>
    <property type="molecule type" value="Genomic_DNA"/>
</dbReference>
<dbReference type="OrthoDB" id="1698854at2"/>
<evidence type="ECO:0000313" key="2">
    <source>
        <dbReference type="Proteomes" id="UP000182135"/>
    </source>
</evidence>
<dbReference type="AlphaFoldDB" id="A0A1I2LYR1"/>